<evidence type="ECO:0000313" key="10">
    <source>
        <dbReference type="Proteomes" id="UP000295132"/>
    </source>
</evidence>
<comment type="similarity">
    <text evidence="1 7">Belongs to the class-D beta-lactamase family.</text>
</comment>
<dbReference type="Pfam" id="PF00905">
    <property type="entry name" value="Transpeptidase"/>
    <property type="match status" value="1"/>
</dbReference>
<dbReference type="InterPro" id="IPR002137">
    <property type="entry name" value="Beta-lactam_class-D_AS"/>
</dbReference>
<feature type="domain" description="Penicillin-binding protein transpeptidase" evidence="8">
    <location>
        <begin position="58"/>
        <end position="278"/>
    </location>
</feature>
<dbReference type="GO" id="GO:0046677">
    <property type="term" value="P:response to antibiotic"/>
    <property type="evidence" value="ECO:0007669"/>
    <property type="project" value="UniProtKB-UniRule"/>
</dbReference>
<dbReference type="PROSITE" id="PS00337">
    <property type="entry name" value="BETA_LACTAMASE_D"/>
    <property type="match status" value="1"/>
</dbReference>
<comment type="catalytic activity">
    <reaction evidence="7">
        <text>a beta-lactam + H2O = a substituted beta-amino acid</text>
        <dbReference type="Rhea" id="RHEA:20401"/>
        <dbReference type="ChEBI" id="CHEBI:15377"/>
        <dbReference type="ChEBI" id="CHEBI:35627"/>
        <dbReference type="ChEBI" id="CHEBI:140347"/>
        <dbReference type="EC" id="3.5.2.6"/>
    </reaction>
</comment>
<evidence type="ECO:0000256" key="6">
    <source>
        <dbReference type="PIRSR" id="PIRSR602137-50"/>
    </source>
</evidence>
<dbReference type="Gene3D" id="3.40.710.10">
    <property type="entry name" value="DD-peptidase/beta-lactamase superfamily"/>
    <property type="match status" value="1"/>
</dbReference>
<evidence type="ECO:0000256" key="5">
    <source>
        <dbReference type="ARBA" id="ARBA00023251"/>
    </source>
</evidence>
<evidence type="ECO:0000313" key="9">
    <source>
        <dbReference type="EMBL" id="TDK58200.1"/>
    </source>
</evidence>
<comment type="caution">
    <text evidence="9">The sequence shown here is derived from an EMBL/GenBank/DDBJ whole genome shotgun (WGS) entry which is preliminary data.</text>
</comment>
<feature type="active site" description="Acyl-ester intermediate" evidence="6">
    <location>
        <position position="84"/>
    </location>
</feature>
<name>A0A4R5VJX2_9BACI</name>
<reference evidence="9 10" key="1">
    <citation type="submission" date="2019-03" db="EMBL/GenBank/DDBJ databases">
        <title>Bacillus niacini sp. nov. a Nicotinate-Metabolizing Mesophile Isolated from Soil.</title>
        <authorList>
            <person name="Zhang G."/>
        </authorList>
    </citation>
    <scope>NUCLEOTIDE SEQUENCE [LARGE SCALE GENOMIC DNA]</scope>
    <source>
        <strain evidence="9 10">WN066</strain>
    </source>
</reference>
<gene>
    <name evidence="9" type="ORF">E2K98_24300</name>
</gene>
<evidence type="ECO:0000256" key="3">
    <source>
        <dbReference type="ARBA" id="ARBA00022729"/>
    </source>
</evidence>
<dbReference type="InterPro" id="IPR012338">
    <property type="entry name" value="Beta-lactam/transpept-like"/>
</dbReference>
<organism evidence="9 10">
    <name type="scientific">Bacillus salipaludis</name>
    <dbReference type="NCBI Taxonomy" id="2547811"/>
    <lineage>
        <taxon>Bacteria</taxon>
        <taxon>Bacillati</taxon>
        <taxon>Bacillota</taxon>
        <taxon>Bacilli</taxon>
        <taxon>Bacillales</taxon>
        <taxon>Bacillaceae</taxon>
        <taxon>Bacillus</taxon>
    </lineage>
</organism>
<accession>A0A4R5VJX2</accession>
<evidence type="ECO:0000256" key="7">
    <source>
        <dbReference type="RuleBase" id="RU361140"/>
    </source>
</evidence>
<sequence length="284" mass="32809">MTMRWRIILAYLVVITFAATILLIFNSKSYAEKNDVIKKHNVVYEDLSSYFTGFSGTFVMYDLEHKQYTIYNKSKSEKRLSPNSTFKVPHALFGLQTGVLEDENTMFQWDGTEYPFPQWNQDQTLTQAIQNSTIWYFQEVSSRLGENREQYFLHRIHYGNEDISGGLTHFWLQSSLKISPIEQVDFLKRFYTYQLPFFHRNIDIVKKILVLDQKDGAMLSGKTGTGWKDGVINGIPVNGNFIGYVEKDGNANIFATNIEADNLASSSKAKQITLQILKDKKIFE</sequence>
<proteinExistence type="inferred from homology"/>
<keyword evidence="4 7" id="KW-0378">Hydrolase</keyword>
<dbReference type="GO" id="GO:0017001">
    <property type="term" value="P:antibiotic catabolic process"/>
    <property type="evidence" value="ECO:0007669"/>
    <property type="project" value="InterPro"/>
</dbReference>
<feature type="modified residue" description="N6-carboxylysine" evidence="6">
    <location>
        <position position="87"/>
    </location>
</feature>
<evidence type="ECO:0000256" key="4">
    <source>
        <dbReference type="ARBA" id="ARBA00022801"/>
    </source>
</evidence>
<evidence type="ECO:0000259" key="8">
    <source>
        <dbReference type="Pfam" id="PF00905"/>
    </source>
</evidence>
<dbReference type="EC" id="3.5.2.6" evidence="2 7"/>
<keyword evidence="5 7" id="KW-0046">Antibiotic resistance</keyword>
<dbReference type="SUPFAM" id="SSF56601">
    <property type="entry name" value="beta-lactamase/transpeptidase-like"/>
    <property type="match status" value="1"/>
</dbReference>
<protein>
    <recommendedName>
        <fullName evidence="2 7">Beta-lactamase</fullName>
        <ecNumber evidence="2 7">3.5.2.6</ecNumber>
    </recommendedName>
</protein>
<evidence type="ECO:0000256" key="1">
    <source>
        <dbReference type="ARBA" id="ARBA00007898"/>
    </source>
</evidence>
<dbReference type="InterPro" id="IPR001460">
    <property type="entry name" value="PCN-bd_Tpept"/>
</dbReference>
<evidence type="ECO:0000256" key="2">
    <source>
        <dbReference type="ARBA" id="ARBA00012865"/>
    </source>
</evidence>
<dbReference type="Proteomes" id="UP000295132">
    <property type="component" value="Unassembled WGS sequence"/>
</dbReference>
<keyword evidence="3" id="KW-0732">Signal</keyword>
<dbReference type="EMBL" id="SMYO01000016">
    <property type="protein sequence ID" value="TDK58200.1"/>
    <property type="molecule type" value="Genomic_DNA"/>
</dbReference>
<dbReference type="AlphaFoldDB" id="A0A4R5VJX2"/>
<dbReference type="GO" id="GO:0008800">
    <property type="term" value="F:beta-lactamase activity"/>
    <property type="evidence" value="ECO:0007669"/>
    <property type="project" value="UniProtKB-UniRule"/>
</dbReference>
<dbReference type="GO" id="GO:0008658">
    <property type="term" value="F:penicillin binding"/>
    <property type="evidence" value="ECO:0007669"/>
    <property type="project" value="InterPro"/>
</dbReference>